<protein>
    <submittedName>
        <fullName evidence="2">Uncharacterized protein</fullName>
    </submittedName>
</protein>
<accession>A0A562IVG6</accession>
<reference evidence="2 3" key="1">
    <citation type="submission" date="2019-07" db="EMBL/GenBank/DDBJ databases">
        <title>R&amp;d 2014.</title>
        <authorList>
            <person name="Klenk H.-P."/>
        </authorList>
    </citation>
    <scope>NUCLEOTIDE SEQUENCE [LARGE SCALE GENOMIC DNA]</scope>
    <source>
        <strain evidence="2 3">DSM 45764</strain>
    </source>
</reference>
<evidence type="ECO:0000256" key="1">
    <source>
        <dbReference type="SAM" id="MobiDB-lite"/>
    </source>
</evidence>
<dbReference type="Proteomes" id="UP000321490">
    <property type="component" value="Unassembled WGS sequence"/>
</dbReference>
<dbReference type="EMBL" id="VLKF01000001">
    <property type="protein sequence ID" value="TWH75011.1"/>
    <property type="molecule type" value="Genomic_DNA"/>
</dbReference>
<dbReference type="AlphaFoldDB" id="A0A562IVG6"/>
<comment type="caution">
    <text evidence="2">The sequence shown here is derived from an EMBL/GenBank/DDBJ whole genome shotgun (WGS) entry which is preliminary data.</text>
</comment>
<evidence type="ECO:0000313" key="3">
    <source>
        <dbReference type="Proteomes" id="UP000321490"/>
    </source>
</evidence>
<sequence>MPRRGVPRPNGSGARAHPIGWDGADGLSEPRRRADNSGVTVTTDTLVAARSRAHGTTPPLWHAVEVHRAVTDLDGACELTVCGALARVTGDLPWPPAAAGEVCPACSAQLGC</sequence>
<keyword evidence="3" id="KW-1185">Reference proteome</keyword>
<proteinExistence type="predicted"/>
<gene>
    <name evidence="2" type="ORF">JD78_03561</name>
</gene>
<feature type="region of interest" description="Disordered" evidence="1">
    <location>
        <begin position="1"/>
        <end position="41"/>
    </location>
</feature>
<name>A0A562IVG6_9ACTN</name>
<organism evidence="2 3">
    <name type="scientific">Modestobacter roseus</name>
    <dbReference type="NCBI Taxonomy" id="1181884"/>
    <lineage>
        <taxon>Bacteria</taxon>
        <taxon>Bacillati</taxon>
        <taxon>Actinomycetota</taxon>
        <taxon>Actinomycetes</taxon>
        <taxon>Geodermatophilales</taxon>
        <taxon>Geodermatophilaceae</taxon>
        <taxon>Modestobacter</taxon>
    </lineage>
</organism>
<evidence type="ECO:0000313" key="2">
    <source>
        <dbReference type="EMBL" id="TWH75011.1"/>
    </source>
</evidence>